<sequence>MTYSDYIGRFAPSPSGPLHAGSLVAALASYLDARAHHGKWLVRIEDIDETRTVPGAADTILHALQVFGMERDGEIIVQSQRKPLYEAAASQLGALLYPCGCTRKEIADSRLGIAADGAAIYPGTCRHGVAAGKQARTLRLRVPGQGEANETITFDDRWLGPLTQHLASEVGDFVLKRADSFWAYQLAVVVDDAEQGVTHVVRGTDLLESTQRQIYLQRMLGLSTPSYMHVPVLRNELGEKLSKQTGAKALDLHDPLGELVRAAHFLGLPVSQSTCLADFWEQALAAWTERFGIAFTAKF</sequence>
<protein>
    <recommendedName>
        <fullName evidence="7">Glutamyl-Q tRNA(Asp) synthetase</fullName>
        <shortName evidence="7">Glu-Q-RSs</shortName>
        <ecNumber evidence="7">6.1.1.-</ecNumber>
    </recommendedName>
</protein>
<evidence type="ECO:0000256" key="4">
    <source>
        <dbReference type="ARBA" id="ARBA00022833"/>
    </source>
</evidence>
<dbReference type="PANTHER" id="PTHR43311">
    <property type="entry name" value="GLUTAMATE--TRNA LIGASE"/>
    <property type="match status" value="1"/>
</dbReference>
<dbReference type="GO" id="GO:0005524">
    <property type="term" value="F:ATP binding"/>
    <property type="evidence" value="ECO:0007669"/>
    <property type="project" value="UniProtKB-KW"/>
</dbReference>
<keyword evidence="2 7" id="KW-0479">Metal-binding</keyword>
<evidence type="ECO:0000256" key="7">
    <source>
        <dbReference type="HAMAP-Rule" id="MF_01428"/>
    </source>
</evidence>
<feature type="binding site" evidence="7">
    <location>
        <position position="45"/>
    </location>
    <ligand>
        <name>L-glutamate</name>
        <dbReference type="ChEBI" id="CHEBI:29985"/>
    </ligand>
</feature>
<dbReference type="RefSeq" id="WP_188381905.1">
    <property type="nucleotide sequence ID" value="NZ_BMDI01000003.1"/>
</dbReference>
<dbReference type="EC" id="6.1.1.-" evidence="7"/>
<dbReference type="GO" id="GO:0008270">
    <property type="term" value="F:zinc ion binding"/>
    <property type="evidence" value="ECO:0007669"/>
    <property type="project" value="UniProtKB-UniRule"/>
</dbReference>
<dbReference type="Pfam" id="PF00749">
    <property type="entry name" value="tRNA-synt_1c"/>
    <property type="match status" value="1"/>
</dbReference>
<feature type="short sequence motif" description="'HIGH' region" evidence="7">
    <location>
        <begin position="12"/>
        <end position="22"/>
    </location>
</feature>
<dbReference type="PANTHER" id="PTHR43311:SF1">
    <property type="entry name" value="GLUTAMYL-Q TRNA(ASP) SYNTHETASE"/>
    <property type="match status" value="1"/>
</dbReference>
<name>A0A8J3F4A7_9BURK</name>
<dbReference type="NCBIfam" id="NF004313">
    <property type="entry name" value="PRK05710.1-2"/>
    <property type="match status" value="1"/>
</dbReference>
<dbReference type="HAMAP" id="MF_01428">
    <property type="entry name" value="Glu_Q_tRNA_synth"/>
    <property type="match status" value="1"/>
</dbReference>
<feature type="binding site" evidence="7">
    <location>
        <position position="243"/>
    </location>
    <ligand>
        <name>ATP</name>
        <dbReference type="ChEBI" id="CHEBI:30616"/>
    </ligand>
</feature>
<feature type="binding site" evidence="7">
    <location>
        <begin position="9"/>
        <end position="13"/>
    </location>
    <ligand>
        <name>L-glutamate</name>
        <dbReference type="ChEBI" id="CHEBI:29985"/>
    </ligand>
</feature>
<dbReference type="EMBL" id="BMDI01000003">
    <property type="protein sequence ID" value="GGI21014.1"/>
    <property type="molecule type" value="Genomic_DNA"/>
</dbReference>
<comment type="function">
    <text evidence="7">Catalyzes the tRNA-independent activation of glutamate in presence of ATP and the subsequent transfer of glutamate onto a tRNA(Asp). Glutamate is transferred on the 2-amino-5-(4,5-dihydroxy-2-cyclopenten-1-yl) moiety of the queuosine in the wobble position of the QUC anticodon.</text>
</comment>
<evidence type="ECO:0000256" key="1">
    <source>
        <dbReference type="ARBA" id="ARBA00022598"/>
    </source>
</evidence>
<keyword evidence="6 7" id="KW-0030">Aminoacyl-tRNA synthetase</keyword>
<proteinExistence type="inferred from homology"/>
<dbReference type="GO" id="GO:0004818">
    <property type="term" value="F:glutamate-tRNA ligase activity"/>
    <property type="evidence" value="ECO:0007669"/>
    <property type="project" value="TreeGrafter"/>
</dbReference>
<dbReference type="Gene3D" id="3.40.50.620">
    <property type="entry name" value="HUPs"/>
    <property type="match status" value="1"/>
</dbReference>
<evidence type="ECO:0000256" key="3">
    <source>
        <dbReference type="ARBA" id="ARBA00022741"/>
    </source>
</evidence>
<feature type="binding site" evidence="7">
    <location>
        <position position="101"/>
    </location>
    <ligand>
        <name>Zn(2+)</name>
        <dbReference type="ChEBI" id="CHEBI:29105"/>
    </ligand>
</feature>
<feature type="domain" description="Glutamyl/glutaminyl-tRNA synthetase class Ib catalytic" evidence="9">
    <location>
        <begin position="9"/>
        <end position="249"/>
    </location>
</feature>
<keyword evidence="8" id="KW-0648">Protein biosynthesis</keyword>
<reference evidence="11" key="1">
    <citation type="journal article" date="2019" name="Int. J. Syst. Evol. Microbiol.">
        <title>The Global Catalogue of Microorganisms (GCM) 10K type strain sequencing project: providing services to taxonomists for standard genome sequencing and annotation.</title>
        <authorList>
            <consortium name="The Broad Institute Genomics Platform"/>
            <consortium name="The Broad Institute Genome Sequencing Center for Infectious Disease"/>
            <person name="Wu L."/>
            <person name="Ma J."/>
        </authorList>
    </citation>
    <scope>NUCLEOTIDE SEQUENCE [LARGE SCALE GENOMIC DNA]</scope>
    <source>
        <strain evidence="11">CCM 2767</strain>
    </source>
</reference>
<evidence type="ECO:0000313" key="10">
    <source>
        <dbReference type="EMBL" id="GGI21014.1"/>
    </source>
</evidence>
<dbReference type="InterPro" id="IPR022380">
    <property type="entry name" value="Glu-Q_tRNA(Asp)_Synthase"/>
</dbReference>
<dbReference type="InterPro" id="IPR000924">
    <property type="entry name" value="Glu/Gln-tRNA-synth"/>
</dbReference>
<evidence type="ECO:0000313" key="11">
    <source>
        <dbReference type="Proteomes" id="UP000642180"/>
    </source>
</evidence>
<keyword evidence="3 7" id="KW-0547">Nucleotide-binding</keyword>
<dbReference type="GO" id="GO:0006400">
    <property type="term" value="P:tRNA modification"/>
    <property type="evidence" value="ECO:0007669"/>
    <property type="project" value="InterPro"/>
</dbReference>
<dbReference type="Proteomes" id="UP000642180">
    <property type="component" value="Unassembled WGS sequence"/>
</dbReference>
<feature type="binding site" evidence="7">
    <location>
        <position position="184"/>
    </location>
    <ligand>
        <name>L-glutamate</name>
        <dbReference type="ChEBI" id="CHEBI:29985"/>
    </ligand>
</feature>
<feature type="short sequence motif" description="'KMSKS' region" evidence="7">
    <location>
        <begin position="240"/>
        <end position="244"/>
    </location>
</feature>
<evidence type="ECO:0000259" key="9">
    <source>
        <dbReference type="Pfam" id="PF00749"/>
    </source>
</evidence>
<feature type="binding site" evidence="7">
    <location>
        <position position="125"/>
    </location>
    <ligand>
        <name>Zn(2+)</name>
        <dbReference type="ChEBI" id="CHEBI:29105"/>
    </ligand>
</feature>
<evidence type="ECO:0000256" key="5">
    <source>
        <dbReference type="ARBA" id="ARBA00022840"/>
    </source>
</evidence>
<keyword evidence="1 7" id="KW-0436">Ligase</keyword>
<dbReference type="PRINTS" id="PR00987">
    <property type="entry name" value="TRNASYNTHGLU"/>
</dbReference>
<dbReference type="InterPro" id="IPR020058">
    <property type="entry name" value="Glu/Gln-tRNA-synth_Ib_cat-dom"/>
</dbReference>
<accession>A0A8J3F4A7</accession>
<comment type="caution">
    <text evidence="10">The sequence shown here is derived from an EMBL/GenBank/DDBJ whole genome shotgun (WGS) entry which is preliminary data.</text>
</comment>
<dbReference type="NCBIfam" id="TIGR03838">
    <property type="entry name" value="queuosine_YadB"/>
    <property type="match status" value="1"/>
</dbReference>
<dbReference type="InterPro" id="IPR014729">
    <property type="entry name" value="Rossmann-like_a/b/a_fold"/>
</dbReference>
<evidence type="ECO:0000256" key="8">
    <source>
        <dbReference type="RuleBase" id="RU363037"/>
    </source>
</evidence>
<evidence type="ECO:0000256" key="2">
    <source>
        <dbReference type="ARBA" id="ARBA00022723"/>
    </source>
</evidence>
<dbReference type="GO" id="GO:0005829">
    <property type="term" value="C:cytosol"/>
    <property type="evidence" value="ECO:0007669"/>
    <property type="project" value="TreeGrafter"/>
</dbReference>
<dbReference type="GO" id="GO:0006424">
    <property type="term" value="P:glutamyl-tRNA aminoacylation"/>
    <property type="evidence" value="ECO:0007669"/>
    <property type="project" value="InterPro"/>
</dbReference>
<keyword evidence="4 7" id="KW-0862">Zinc</keyword>
<dbReference type="InterPro" id="IPR049940">
    <property type="entry name" value="GluQ/Sye"/>
</dbReference>
<dbReference type="AlphaFoldDB" id="A0A8J3F4A7"/>
<gene>
    <name evidence="7 10" type="primary">gluQ</name>
    <name evidence="10" type="ORF">GCM10008066_26890</name>
</gene>
<organism evidence="10 11">
    <name type="scientific">Oxalicibacterium faecigallinarum</name>
    <dbReference type="NCBI Taxonomy" id="573741"/>
    <lineage>
        <taxon>Bacteria</taxon>
        <taxon>Pseudomonadati</taxon>
        <taxon>Pseudomonadota</taxon>
        <taxon>Betaproteobacteria</taxon>
        <taxon>Burkholderiales</taxon>
        <taxon>Oxalobacteraceae</taxon>
        <taxon>Oxalicibacterium</taxon>
    </lineage>
</organism>
<feature type="binding site" evidence="7">
    <location>
        <position position="121"/>
    </location>
    <ligand>
        <name>Zn(2+)</name>
        <dbReference type="ChEBI" id="CHEBI:29105"/>
    </ligand>
</feature>
<comment type="similarity">
    <text evidence="7">Belongs to the class-I aminoacyl-tRNA synthetase family. GluQ subfamily.</text>
</comment>
<dbReference type="NCBIfam" id="NF004314">
    <property type="entry name" value="PRK05710.1-3"/>
    <property type="match status" value="1"/>
</dbReference>
<keyword evidence="11" id="KW-1185">Reference proteome</keyword>
<feature type="binding site" evidence="7">
    <location>
        <position position="202"/>
    </location>
    <ligand>
        <name>L-glutamate</name>
        <dbReference type="ChEBI" id="CHEBI:29985"/>
    </ligand>
</feature>
<comment type="cofactor">
    <cofactor evidence="7">
        <name>Zn(2+)</name>
        <dbReference type="ChEBI" id="CHEBI:29105"/>
    </cofactor>
    <text evidence="7">Binds 1 zinc ion per subunit.</text>
</comment>
<feature type="binding site" evidence="7">
    <location>
        <position position="99"/>
    </location>
    <ligand>
        <name>Zn(2+)</name>
        <dbReference type="ChEBI" id="CHEBI:29105"/>
    </ligand>
</feature>
<evidence type="ECO:0000256" key="6">
    <source>
        <dbReference type="ARBA" id="ARBA00023146"/>
    </source>
</evidence>
<dbReference type="SUPFAM" id="SSF52374">
    <property type="entry name" value="Nucleotidylyl transferase"/>
    <property type="match status" value="1"/>
</dbReference>
<keyword evidence="5 7" id="KW-0067">ATP-binding</keyword>